<keyword evidence="2 8" id="KW-0813">Transport</keyword>
<keyword evidence="3" id="KW-1003">Cell membrane</keyword>
<keyword evidence="4" id="KW-0997">Cell inner membrane</keyword>
<proteinExistence type="inferred from homology"/>
<evidence type="ECO:0000256" key="5">
    <source>
        <dbReference type="ARBA" id="ARBA00022692"/>
    </source>
</evidence>
<gene>
    <name evidence="10" type="ORF">B0H94_11477</name>
</gene>
<organism evidence="10 11">
    <name type="scientific">Salsuginibacillus halophilus</name>
    <dbReference type="NCBI Taxonomy" id="517424"/>
    <lineage>
        <taxon>Bacteria</taxon>
        <taxon>Bacillati</taxon>
        <taxon>Bacillota</taxon>
        <taxon>Bacilli</taxon>
        <taxon>Bacillales</taxon>
        <taxon>Bacillaceae</taxon>
        <taxon>Salsuginibacillus</taxon>
    </lineage>
</organism>
<feature type="transmembrane region" description="Helical" evidence="8">
    <location>
        <begin position="127"/>
        <end position="146"/>
    </location>
</feature>
<dbReference type="PANTHER" id="PTHR43357:SF4">
    <property type="entry name" value="INNER MEMBRANE ABC TRANSPORTER PERMEASE PROTEIN YDCV"/>
    <property type="match status" value="1"/>
</dbReference>
<dbReference type="OrthoDB" id="9782004at2"/>
<feature type="transmembrane region" description="Helical" evidence="8">
    <location>
        <begin position="99"/>
        <end position="121"/>
    </location>
</feature>
<evidence type="ECO:0000256" key="6">
    <source>
        <dbReference type="ARBA" id="ARBA00022989"/>
    </source>
</evidence>
<dbReference type="SUPFAM" id="SSF161098">
    <property type="entry name" value="MetI-like"/>
    <property type="match status" value="1"/>
</dbReference>
<dbReference type="AlphaFoldDB" id="A0A2P8H8P6"/>
<dbReference type="PROSITE" id="PS50928">
    <property type="entry name" value="ABC_TM1"/>
    <property type="match status" value="1"/>
</dbReference>
<evidence type="ECO:0000256" key="3">
    <source>
        <dbReference type="ARBA" id="ARBA00022475"/>
    </source>
</evidence>
<keyword evidence="6 8" id="KW-1133">Transmembrane helix</keyword>
<keyword evidence="11" id="KW-1185">Reference proteome</keyword>
<feature type="domain" description="ABC transmembrane type-1" evidence="9">
    <location>
        <begin position="59"/>
        <end position="247"/>
    </location>
</feature>
<evidence type="ECO:0000256" key="2">
    <source>
        <dbReference type="ARBA" id="ARBA00022448"/>
    </source>
</evidence>
<evidence type="ECO:0000259" key="9">
    <source>
        <dbReference type="PROSITE" id="PS50928"/>
    </source>
</evidence>
<dbReference type="PANTHER" id="PTHR43357">
    <property type="entry name" value="INNER MEMBRANE ABC TRANSPORTER PERMEASE PROTEIN YDCV"/>
    <property type="match status" value="1"/>
</dbReference>
<evidence type="ECO:0000313" key="11">
    <source>
        <dbReference type="Proteomes" id="UP000242310"/>
    </source>
</evidence>
<dbReference type="GO" id="GO:0055085">
    <property type="term" value="P:transmembrane transport"/>
    <property type="evidence" value="ECO:0007669"/>
    <property type="project" value="InterPro"/>
</dbReference>
<dbReference type="CDD" id="cd06261">
    <property type="entry name" value="TM_PBP2"/>
    <property type="match status" value="1"/>
</dbReference>
<name>A0A2P8H8P6_9BACI</name>
<keyword evidence="5 8" id="KW-0812">Transmembrane</keyword>
<feature type="transmembrane region" description="Helical" evidence="8">
    <location>
        <begin position="228"/>
        <end position="255"/>
    </location>
</feature>
<dbReference type="InterPro" id="IPR035906">
    <property type="entry name" value="MetI-like_sf"/>
</dbReference>
<keyword evidence="7 8" id="KW-0472">Membrane</keyword>
<evidence type="ECO:0000256" key="1">
    <source>
        <dbReference type="ARBA" id="ARBA00004429"/>
    </source>
</evidence>
<dbReference type="RefSeq" id="WP_106589676.1">
    <property type="nucleotide sequence ID" value="NZ_PYAV01000014.1"/>
</dbReference>
<evidence type="ECO:0000256" key="4">
    <source>
        <dbReference type="ARBA" id="ARBA00022519"/>
    </source>
</evidence>
<feature type="transmembrane region" description="Helical" evidence="8">
    <location>
        <begin position="186"/>
        <end position="208"/>
    </location>
</feature>
<reference evidence="10 11" key="1">
    <citation type="submission" date="2018-03" db="EMBL/GenBank/DDBJ databases">
        <title>Genomic Encyclopedia of Type Strains, Phase III (KMG-III): the genomes of soil and plant-associated and newly described type strains.</title>
        <authorList>
            <person name="Whitman W."/>
        </authorList>
    </citation>
    <scope>NUCLEOTIDE SEQUENCE [LARGE SCALE GENOMIC DNA]</scope>
    <source>
        <strain evidence="10 11">CGMCC 1.07653</strain>
    </source>
</reference>
<evidence type="ECO:0000256" key="8">
    <source>
        <dbReference type="RuleBase" id="RU363032"/>
    </source>
</evidence>
<dbReference type="Proteomes" id="UP000242310">
    <property type="component" value="Unassembled WGS sequence"/>
</dbReference>
<feature type="transmembrane region" description="Helical" evidence="8">
    <location>
        <begin position="63"/>
        <end position="87"/>
    </location>
</feature>
<evidence type="ECO:0000313" key="10">
    <source>
        <dbReference type="EMBL" id="PSL42603.1"/>
    </source>
</evidence>
<dbReference type="InterPro" id="IPR000515">
    <property type="entry name" value="MetI-like"/>
</dbReference>
<accession>A0A2P8H8P6</accession>
<dbReference type="GO" id="GO:0005886">
    <property type="term" value="C:plasma membrane"/>
    <property type="evidence" value="ECO:0007669"/>
    <property type="project" value="UniProtKB-SubCell"/>
</dbReference>
<dbReference type="EMBL" id="PYAV01000014">
    <property type="protein sequence ID" value="PSL42603.1"/>
    <property type="molecule type" value="Genomic_DNA"/>
</dbReference>
<comment type="similarity">
    <text evidence="8">Belongs to the binding-protein-dependent transport system permease family.</text>
</comment>
<evidence type="ECO:0000256" key="7">
    <source>
        <dbReference type="ARBA" id="ARBA00023136"/>
    </source>
</evidence>
<dbReference type="Pfam" id="PF00528">
    <property type="entry name" value="BPD_transp_1"/>
    <property type="match status" value="1"/>
</dbReference>
<dbReference type="Gene3D" id="1.10.3720.10">
    <property type="entry name" value="MetI-like"/>
    <property type="match status" value="1"/>
</dbReference>
<comment type="subcellular location">
    <subcellularLocation>
        <location evidence="1">Cell inner membrane</location>
        <topology evidence="1">Multi-pass membrane protein</topology>
    </subcellularLocation>
    <subcellularLocation>
        <location evidence="8">Cell membrane</location>
        <topology evidence="8">Multi-pass membrane protein</topology>
    </subcellularLocation>
</comment>
<sequence>MIYRWLLAIFLLLMFFVPLFLLVVQSFAREWRFQMIFPETFTLQHWQSALSDPLVVEALPVTVLLTFGTVLLNFIIAFPAARVLAFYDFYGKAVVETMLLVPVLVPALAIAVGLHSAFLSIGLANSWLGVLLVYLLPTVPFTIRILKNGFIRIGSDLEAQAAVLGASRWQRFLDIIMPLMLPSVRAAAFLAGVIALSQYALTVTVGGGQVMALSAVYFPFAESANASIMAALSLLFSLLPLGLLLVFEGMFRLLFLNRVKAIRKG</sequence>
<comment type="caution">
    <text evidence="10">The sequence shown here is derived from an EMBL/GenBank/DDBJ whole genome shotgun (WGS) entry which is preliminary data.</text>
</comment>
<protein>
    <submittedName>
        <fullName evidence="10">Putative spermidine/putrescine transport system permease protein</fullName>
    </submittedName>
</protein>